<dbReference type="EMBL" id="JAWLKB010000035">
    <property type="protein sequence ID" value="MDV6271228.1"/>
    <property type="molecule type" value="Genomic_DNA"/>
</dbReference>
<dbReference type="InterPro" id="IPR012337">
    <property type="entry name" value="RNaseH-like_sf"/>
</dbReference>
<comment type="function">
    <text evidence="1">Involved in the transposition of the insertion sequence.</text>
</comment>
<gene>
    <name evidence="3" type="ORF">R3Q16_31905</name>
</gene>
<dbReference type="InterPro" id="IPR025948">
    <property type="entry name" value="HTH-like_dom"/>
</dbReference>
<dbReference type="Gene3D" id="3.30.420.10">
    <property type="entry name" value="Ribonuclease H-like superfamily/Ribonuclease H"/>
    <property type="match status" value="1"/>
</dbReference>
<evidence type="ECO:0000313" key="4">
    <source>
        <dbReference type="Proteomes" id="UP001185927"/>
    </source>
</evidence>
<dbReference type="Pfam" id="PF13333">
    <property type="entry name" value="rve_2"/>
    <property type="match status" value="1"/>
</dbReference>
<dbReference type="PANTHER" id="PTHR46889">
    <property type="entry name" value="TRANSPOSASE INSF FOR INSERTION SEQUENCE IS3B-RELATED"/>
    <property type="match status" value="1"/>
</dbReference>
<name>A0ABU4C3Z2_RHOGO</name>
<dbReference type="RefSeq" id="WP_317545689.1">
    <property type="nucleotide sequence ID" value="NZ_JAWLKB010000035.1"/>
</dbReference>
<dbReference type="PROSITE" id="PS50994">
    <property type="entry name" value="INTEGRASE"/>
    <property type="match status" value="1"/>
</dbReference>
<dbReference type="InterPro" id="IPR050900">
    <property type="entry name" value="Transposase_IS3/IS150/IS904"/>
</dbReference>
<protein>
    <submittedName>
        <fullName evidence="3">IS3 family transposase</fullName>
    </submittedName>
</protein>
<feature type="domain" description="Integrase catalytic" evidence="2">
    <location>
        <begin position="216"/>
        <end position="391"/>
    </location>
</feature>
<evidence type="ECO:0000256" key="1">
    <source>
        <dbReference type="ARBA" id="ARBA00002286"/>
    </source>
</evidence>
<evidence type="ECO:0000313" key="3">
    <source>
        <dbReference type="EMBL" id="MDV6271228.1"/>
    </source>
</evidence>
<dbReference type="SUPFAM" id="SSF46689">
    <property type="entry name" value="Homeodomain-like"/>
    <property type="match status" value="1"/>
</dbReference>
<dbReference type="InterPro" id="IPR001584">
    <property type="entry name" value="Integrase_cat-core"/>
</dbReference>
<dbReference type="InterPro" id="IPR009057">
    <property type="entry name" value="Homeodomain-like_sf"/>
</dbReference>
<dbReference type="InterPro" id="IPR002514">
    <property type="entry name" value="Transposase_8"/>
</dbReference>
<dbReference type="PANTHER" id="PTHR46889:SF4">
    <property type="entry name" value="TRANSPOSASE INSO FOR INSERTION SEQUENCE ELEMENT IS911B-RELATED"/>
    <property type="match status" value="1"/>
</dbReference>
<accession>A0ABU4C3Z2</accession>
<reference evidence="3 4" key="1">
    <citation type="submission" date="2023-10" db="EMBL/GenBank/DDBJ databases">
        <title>Development of a sustainable strategy for remediation of hydrocarbon-contaminated territories based on the waste exchange concept.</title>
        <authorList>
            <person name="Krivoruchko A."/>
        </authorList>
    </citation>
    <scope>NUCLEOTIDE SEQUENCE [LARGE SCALE GENOMIC DNA]</scope>
    <source>
        <strain evidence="3 4">IEGM 1203</strain>
    </source>
</reference>
<organism evidence="3 4">
    <name type="scientific">Rhodococcus globerulus</name>
    <dbReference type="NCBI Taxonomy" id="33008"/>
    <lineage>
        <taxon>Bacteria</taxon>
        <taxon>Bacillati</taxon>
        <taxon>Actinomycetota</taxon>
        <taxon>Actinomycetes</taxon>
        <taxon>Mycobacteriales</taxon>
        <taxon>Nocardiaceae</taxon>
        <taxon>Rhodococcus</taxon>
    </lineage>
</organism>
<dbReference type="Pfam" id="PF01527">
    <property type="entry name" value="HTH_Tnp_1"/>
    <property type="match status" value="1"/>
</dbReference>
<dbReference type="NCBIfam" id="NF033516">
    <property type="entry name" value="transpos_IS3"/>
    <property type="match status" value="1"/>
</dbReference>
<dbReference type="SUPFAM" id="SSF53098">
    <property type="entry name" value="Ribonuclease H-like"/>
    <property type="match status" value="1"/>
</dbReference>
<evidence type="ECO:0000259" key="2">
    <source>
        <dbReference type="PROSITE" id="PS50994"/>
    </source>
</evidence>
<keyword evidence="4" id="KW-1185">Reference proteome</keyword>
<dbReference type="Proteomes" id="UP001185927">
    <property type="component" value="Unassembled WGS sequence"/>
</dbReference>
<dbReference type="InterPro" id="IPR048020">
    <property type="entry name" value="Transpos_IS3"/>
</dbReference>
<dbReference type="InterPro" id="IPR036397">
    <property type="entry name" value="RNaseH_sf"/>
</dbReference>
<sequence length="398" mass="44483">MSRARRSFTTEYKVEAAHRVIDSGRTIAEVGRELGLAETLLGKWVAEERRRIDAAAATGDAPLTAAERTELIRLRKQVSEQEKDINFLKKSIGVLCGPATKVTRFEFTAIECATTDITRMARLLDVSTSGYYKHEKICSATELTERQQRNVDLEVKIVAHHRDSGGVYGSPRITADLRESGQLVTEKTVAKIMANIGLEGISPRTFKMKTTVVDPTASFPVDLVERRFDQGAIDLVWTSDITYLTCGESDMYLCAIKDEHSKRVLGWAVADHMRTELVTAALEQAVALRGGDCVGTILHSDRGSQYTARLLEEICARHGLRRSMGLTGICWDNAGAESLWSTFKHEYYYRHTFAAASELVAAVDRWMHFYNTRRRHSTIGMLSPIVFEQSQYPALLAA</sequence>
<proteinExistence type="predicted"/>
<comment type="caution">
    <text evidence="3">The sequence shown here is derived from an EMBL/GenBank/DDBJ whole genome shotgun (WGS) entry which is preliminary data.</text>
</comment>
<dbReference type="Pfam" id="PF13276">
    <property type="entry name" value="HTH_21"/>
    <property type="match status" value="1"/>
</dbReference>
<dbReference type="Pfam" id="PF00665">
    <property type="entry name" value="rve"/>
    <property type="match status" value="1"/>
</dbReference>